<evidence type="ECO:0000256" key="8">
    <source>
        <dbReference type="ARBA" id="ARBA00023251"/>
    </source>
</evidence>
<dbReference type="PANTHER" id="PTHR30627:SF6">
    <property type="entry name" value="BETA-LACTAMASE YBXI-RELATED"/>
    <property type="match status" value="1"/>
</dbReference>
<dbReference type="Gene3D" id="3.40.710.10">
    <property type="entry name" value="DD-peptidase/beta-lactamase superfamily"/>
    <property type="match status" value="1"/>
</dbReference>
<evidence type="ECO:0000256" key="3">
    <source>
        <dbReference type="ARBA" id="ARBA00007898"/>
    </source>
</evidence>
<feature type="domain" description="Penicillin-binding protein dimerisation" evidence="11">
    <location>
        <begin position="80"/>
        <end position="250"/>
    </location>
</feature>
<keyword evidence="7" id="KW-0472">Membrane</keyword>
<gene>
    <name evidence="12" type="ORF">DFI_06600</name>
</gene>
<keyword evidence="5" id="KW-0732">Signal</keyword>
<dbReference type="EMBL" id="CP021081">
    <property type="protein sequence ID" value="ASN80716.1"/>
    <property type="molecule type" value="Genomic_DNA"/>
</dbReference>
<dbReference type="PANTHER" id="PTHR30627">
    <property type="entry name" value="PEPTIDOGLYCAN D,D-TRANSPEPTIDASE"/>
    <property type="match status" value="1"/>
</dbReference>
<evidence type="ECO:0000256" key="4">
    <source>
        <dbReference type="ARBA" id="ARBA00012865"/>
    </source>
</evidence>
<feature type="region of interest" description="Disordered" evidence="9">
    <location>
        <begin position="1"/>
        <end position="30"/>
    </location>
</feature>
<evidence type="ECO:0000313" key="13">
    <source>
        <dbReference type="Proteomes" id="UP000259030"/>
    </source>
</evidence>
<organism evidence="12 13">
    <name type="scientific">Deinococcus ficus</name>
    <dbReference type="NCBI Taxonomy" id="317577"/>
    <lineage>
        <taxon>Bacteria</taxon>
        <taxon>Thermotogati</taxon>
        <taxon>Deinococcota</taxon>
        <taxon>Deinococci</taxon>
        <taxon>Deinococcales</taxon>
        <taxon>Deinococcaceae</taxon>
        <taxon>Deinococcus</taxon>
    </lineage>
</organism>
<evidence type="ECO:0000256" key="1">
    <source>
        <dbReference type="ARBA" id="ARBA00001526"/>
    </source>
</evidence>
<dbReference type="Pfam" id="PF03717">
    <property type="entry name" value="PBP_dimer"/>
    <property type="match status" value="1"/>
</dbReference>
<dbReference type="GO" id="GO:0008800">
    <property type="term" value="F:beta-lactamase activity"/>
    <property type="evidence" value="ECO:0007669"/>
    <property type="project" value="UniProtKB-EC"/>
</dbReference>
<dbReference type="InterPro" id="IPR036138">
    <property type="entry name" value="PBP_dimer_sf"/>
</dbReference>
<dbReference type="InterPro" id="IPR005311">
    <property type="entry name" value="PBP_dimer"/>
</dbReference>
<comment type="subcellular location">
    <subcellularLocation>
        <location evidence="2">Membrane</location>
    </subcellularLocation>
</comment>
<dbReference type="EC" id="3.5.2.6" evidence="4"/>
<dbReference type="AlphaFoldDB" id="A0A221SVP2"/>
<dbReference type="InterPro" id="IPR050515">
    <property type="entry name" value="Beta-lactam/transpept"/>
</dbReference>
<dbReference type="STRING" id="317577.GCA_000419625_02595"/>
<keyword evidence="8" id="KW-0046">Antibiotic resistance</keyword>
<reference evidence="12 13" key="1">
    <citation type="submission" date="2017-05" db="EMBL/GenBank/DDBJ databases">
        <title>The complete genome sequence of Deinococcus ficus isolated from the rhizosphere of the Ficus religiosa L. in Taiwan.</title>
        <authorList>
            <person name="Wu K.-M."/>
            <person name="Liao T.-L."/>
            <person name="Liu Y.-M."/>
            <person name="Young C.-C."/>
            <person name="Tsai S.-F."/>
        </authorList>
    </citation>
    <scope>NUCLEOTIDE SEQUENCE [LARGE SCALE GENOMIC DNA]</scope>
    <source>
        <strain evidence="12 13">CC-FR2-10</strain>
    </source>
</reference>
<evidence type="ECO:0000256" key="6">
    <source>
        <dbReference type="ARBA" id="ARBA00022801"/>
    </source>
</evidence>
<evidence type="ECO:0000259" key="11">
    <source>
        <dbReference type="Pfam" id="PF03717"/>
    </source>
</evidence>
<accession>A0A221SVP2</accession>
<dbReference type="InterPro" id="IPR012338">
    <property type="entry name" value="Beta-lactam/transpept-like"/>
</dbReference>
<dbReference type="GO" id="GO:0071555">
    <property type="term" value="P:cell wall organization"/>
    <property type="evidence" value="ECO:0007669"/>
    <property type="project" value="TreeGrafter"/>
</dbReference>
<keyword evidence="6" id="KW-0378">Hydrolase</keyword>
<evidence type="ECO:0000256" key="2">
    <source>
        <dbReference type="ARBA" id="ARBA00004370"/>
    </source>
</evidence>
<sequence length="689" mass="76066">MSRDPLSRRRHLRRRAGGGLSEASARDVPGRGGARVRWMALAFSLGFLGLGARLVQLQVVQHSQFAVQSASNYQRDEIVRALRGEIRTRDGVLVATSRLAVDLVYVGRKDPSDPEQAIPAWEKIRYLAGVKPENLVNGQPREPDFSKEAEVVLARNVPQEKLGALYEYTVLVPSLELRERVERVYPKGKFAAHLLGYVQEANAREVEEEGYARGDLVGKLGLEASLQETLTGRNGIRRREVTANGRPQTERIVDPGRKGKDVVLTIDSVLQKAAEDALRLALKDINEGRAHNGKPHEELPRGAIIALDPRTNEVLAMASTPVYDPNWFSQVPSPDQKAKNWAVDPNREGAKLDAVTANRVVQPYPPGSVFKIATTLMSVEKWGNFYLPCNPVYWFGRSSFKNWSGRPLGVVDGRKAIAYSCNPWYYHSAAKVSPGAYSRELKSRLTELGYFQKTGIELIGEKEGSVRSIDDYTTREDPWFPGMGLSMSIGQGSVQVTPAQVAWVQSTIINEGQQRPLTVLRKVGGVLQPPKPAKDVTHNGNTEVFRLVKEGMYWTTTLPTGTSSTKLGPQFFPVATSGKTGTAENGQSYRNGYAYTHSWYEGYGPVGTQGPPTFAVVAFFQYGGEGYGPALNAVKRMFAARWCVKLDPEKNFMMNALPLSGQQPCLGELDNMHRVYNARAARAATPPKP</sequence>
<evidence type="ECO:0000256" key="5">
    <source>
        <dbReference type="ARBA" id="ARBA00022729"/>
    </source>
</evidence>
<comment type="similarity">
    <text evidence="3">Belongs to the class-D beta-lactamase family.</text>
</comment>
<evidence type="ECO:0000313" key="12">
    <source>
        <dbReference type="EMBL" id="ASN80716.1"/>
    </source>
</evidence>
<dbReference type="GO" id="GO:0046677">
    <property type="term" value="P:response to antibiotic"/>
    <property type="evidence" value="ECO:0007669"/>
    <property type="project" value="UniProtKB-KW"/>
</dbReference>
<evidence type="ECO:0000256" key="7">
    <source>
        <dbReference type="ARBA" id="ARBA00023136"/>
    </source>
</evidence>
<protein>
    <recommendedName>
        <fullName evidence="4">beta-lactamase</fullName>
        <ecNumber evidence="4">3.5.2.6</ecNumber>
    </recommendedName>
</protein>
<dbReference type="KEGG" id="dfc:DFI_06600"/>
<feature type="domain" description="Penicillin-binding protein transpeptidase" evidence="10">
    <location>
        <begin position="302"/>
        <end position="608"/>
    </location>
</feature>
<dbReference type="InterPro" id="IPR001460">
    <property type="entry name" value="PCN-bd_Tpept"/>
</dbReference>
<name>A0A221SVP2_9DEIO</name>
<dbReference type="Pfam" id="PF00905">
    <property type="entry name" value="Transpeptidase"/>
    <property type="match status" value="1"/>
</dbReference>
<dbReference type="SUPFAM" id="SSF56601">
    <property type="entry name" value="beta-lactamase/transpeptidase-like"/>
    <property type="match status" value="1"/>
</dbReference>
<dbReference type="SUPFAM" id="SSF56519">
    <property type="entry name" value="Penicillin binding protein dimerisation domain"/>
    <property type="match status" value="1"/>
</dbReference>
<comment type="catalytic activity">
    <reaction evidence="1">
        <text>a beta-lactam + H2O = a substituted beta-amino acid</text>
        <dbReference type="Rhea" id="RHEA:20401"/>
        <dbReference type="ChEBI" id="CHEBI:15377"/>
        <dbReference type="ChEBI" id="CHEBI:35627"/>
        <dbReference type="ChEBI" id="CHEBI:140347"/>
        <dbReference type="EC" id="3.5.2.6"/>
    </reaction>
</comment>
<dbReference type="Gene3D" id="3.90.1310.10">
    <property type="entry name" value="Penicillin-binding protein 2a (Domain 2)"/>
    <property type="match status" value="1"/>
</dbReference>
<keyword evidence="13" id="KW-1185">Reference proteome</keyword>
<evidence type="ECO:0000256" key="9">
    <source>
        <dbReference type="SAM" id="MobiDB-lite"/>
    </source>
</evidence>
<dbReference type="GO" id="GO:0005886">
    <property type="term" value="C:plasma membrane"/>
    <property type="evidence" value="ECO:0007669"/>
    <property type="project" value="TreeGrafter"/>
</dbReference>
<dbReference type="Proteomes" id="UP000259030">
    <property type="component" value="Chromosome"/>
</dbReference>
<evidence type="ECO:0000259" key="10">
    <source>
        <dbReference type="Pfam" id="PF00905"/>
    </source>
</evidence>
<dbReference type="GO" id="GO:0008658">
    <property type="term" value="F:penicillin binding"/>
    <property type="evidence" value="ECO:0007669"/>
    <property type="project" value="InterPro"/>
</dbReference>
<proteinExistence type="inferred from homology"/>
<dbReference type="RefSeq" id="WP_027462599.1">
    <property type="nucleotide sequence ID" value="NZ_CP021081.1"/>
</dbReference>